<dbReference type="AlphaFoldDB" id="A0AAD4TI79"/>
<evidence type="ECO:0000313" key="1">
    <source>
        <dbReference type="EMBL" id="KAI3963042.1"/>
    </source>
</evidence>
<comment type="caution">
    <text evidence="1">The sequence shown here is derived from an EMBL/GenBank/DDBJ whole genome shotgun (WGS) entry which is preliminary data.</text>
</comment>
<accession>A0AAD4TI79</accession>
<keyword evidence="2" id="KW-1185">Reference proteome</keyword>
<reference evidence="1" key="1">
    <citation type="submission" date="2022-04" db="EMBL/GenBank/DDBJ databases">
        <title>A functionally conserved STORR gene fusion in Papaver species that diverged 16.8 million years ago.</title>
        <authorList>
            <person name="Catania T."/>
        </authorList>
    </citation>
    <scope>NUCLEOTIDE SEQUENCE</scope>
    <source>
        <strain evidence="1">S-188037</strain>
    </source>
</reference>
<gene>
    <name evidence="1" type="ORF">MKW98_028982</name>
</gene>
<protein>
    <submittedName>
        <fullName evidence="1">Uncharacterized protein</fullName>
    </submittedName>
</protein>
<dbReference type="Proteomes" id="UP001202328">
    <property type="component" value="Unassembled WGS sequence"/>
</dbReference>
<organism evidence="1 2">
    <name type="scientific">Papaver atlanticum</name>
    <dbReference type="NCBI Taxonomy" id="357466"/>
    <lineage>
        <taxon>Eukaryota</taxon>
        <taxon>Viridiplantae</taxon>
        <taxon>Streptophyta</taxon>
        <taxon>Embryophyta</taxon>
        <taxon>Tracheophyta</taxon>
        <taxon>Spermatophyta</taxon>
        <taxon>Magnoliopsida</taxon>
        <taxon>Ranunculales</taxon>
        <taxon>Papaveraceae</taxon>
        <taxon>Papaveroideae</taxon>
        <taxon>Papaver</taxon>
    </lineage>
</organism>
<dbReference type="EMBL" id="JAJJMB010000133">
    <property type="protein sequence ID" value="KAI3963042.1"/>
    <property type="molecule type" value="Genomic_DNA"/>
</dbReference>
<evidence type="ECO:0000313" key="2">
    <source>
        <dbReference type="Proteomes" id="UP001202328"/>
    </source>
</evidence>
<name>A0AAD4TI79_9MAGN</name>
<proteinExistence type="predicted"/>
<sequence>MISGIPAGLYDMVTFVGSLFPVNSGYFLEPERSEEVYSEELDTELSKNTKSKIRNILRGLLSIFNCSSG</sequence>